<accession>A0A1Z5JFK9</accession>
<dbReference type="InParanoid" id="A0A1Z5JFK9"/>
<evidence type="ECO:0000313" key="2">
    <source>
        <dbReference type="EMBL" id="GAX12682.1"/>
    </source>
</evidence>
<name>A0A1Z5JFK9_FISSO</name>
<gene>
    <name evidence="2" type="ORF">FisN_15Hu158</name>
</gene>
<feature type="compositionally biased region" description="Low complexity" evidence="1">
    <location>
        <begin position="1"/>
        <end position="16"/>
    </location>
</feature>
<reference evidence="2 3" key="1">
    <citation type="journal article" date="2015" name="Plant Cell">
        <title>Oil accumulation by the oleaginous diatom Fistulifera solaris as revealed by the genome and transcriptome.</title>
        <authorList>
            <person name="Tanaka T."/>
            <person name="Maeda Y."/>
            <person name="Veluchamy A."/>
            <person name="Tanaka M."/>
            <person name="Abida H."/>
            <person name="Marechal E."/>
            <person name="Bowler C."/>
            <person name="Muto M."/>
            <person name="Sunaga Y."/>
            <person name="Tanaka M."/>
            <person name="Yoshino T."/>
            <person name="Taniguchi T."/>
            <person name="Fukuda Y."/>
            <person name="Nemoto M."/>
            <person name="Matsumoto M."/>
            <person name="Wong P.S."/>
            <person name="Aburatani S."/>
            <person name="Fujibuchi W."/>
        </authorList>
    </citation>
    <scope>NUCLEOTIDE SEQUENCE [LARGE SCALE GENOMIC DNA]</scope>
    <source>
        <strain evidence="2 3">JPCC DA0580</strain>
    </source>
</reference>
<dbReference type="AlphaFoldDB" id="A0A1Z5JFK9"/>
<feature type="compositionally biased region" description="Polar residues" evidence="1">
    <location>
        <begin position="138"/>
        <end position="153"/>
    </location>
</feature>
<feature type="region of interest" description="Disordered" evidence="1">
    <location>
        <begin position="1"/>
        <end position="171"/>
    </location>
</feature>
<sequence length="171" mass="18231">MRNLPSPSSSQAAESEIGSATVPLHEESHTTPKKQRKPIASVATSVTVSSTSSDASESEGNESQDPASIASPVETTPDTRKKPSLSVVTEEKLLEDSPVKAKSEDTHTSDALISSDSSTDEVQNSDNKTKETPAALSKKNQLRPSPTSITGFHQVQEDETVREESSPLLQM</sequence>
<proteinExistence type="predicted"/>
<dbReference type="Proteomes" id="UP000198406">
    <property type="component" value="Unassembled WGS sequence"/>
</dbReference>
<dbReference type="EMBL" id="BDSP01000055">
    <property type="protein sequence ID" value="GAX12682.1"/>
    <property type="molecule type" value="Genomic_DNA"/>
</dbReference>
<protein>
    <submittedName>
        <fullName evidence="2">Uncharacterized protein</fullName>
    </submittedName>
</protein>
<keyword evidence="3" id="KW-1185">Reference proteome</keyword>
<organism evidence="2 3">
    <name type="scientific">Fistulifera solaris</name>
    <name type="common">Oleaginous diatom</name>
    <dbReference type="NCBI Taxonomy" id="1519565"/>
    <lineage>
        <taxon>Eukaryota</taxon>
        <taxon>Sar</taxon>
        <taxon>Stramenopiles</taxon>
        <taxon>Ochrophyta</taxon>
        <taxon>Bacillariophyta</taxon>
        <taxon>Bacillariophyceae</taxon>
        <taxon>Bacillariophycidae</taxon>
        <taxon>Naviculales</taxon>
        <taxon>Naviculaceae</taxon>
        <taxon>Fistulifera</taxon>
    </lineage>
</organism>
<feature type="compositionally biased region" description="Polar residues" evidence="1">
    <location>
        <begin position="109"/>
        <end position="126"/>
    </location>
</feature>
<feature type="compositionally biased region" description="Low complexity" evidence="1">
    <location>
        <begin position="40"/>
        <end position="55"/>
    </location>
</feature>
<evidence type="ECO:0000256" key="1">
    <source>
        <dbReference type="SAM" id="MobiDB-lite"/>
    </source>
</evidence>
<feature type="compositionally biased region" description="Basic and acidic residues" evidence="1">
    <location>
        <begin position="89"/>
        <end position="108"/>
    </location>
</feature>
<comment type="caution">
    <text evidence="2">The sequence shown here is derived from an EMBL/GenBank/DDBJ whole genome shotgun (WGS) entry which is preliminary data.</text>
</comment>
<evidence type="ECO:0000313" key="3">
    <source>
        <dbReference type="Proteomes" id="UP000198406"/>
    </source>
</evidence>